<keyword evidence="3" id="KW-1185">Reference proteome</keyword>
<proteinExistence type="predicted"/>
<dbReference type="AlphaFoldDB" id="A0A2U1LPR8"/>
<comment type="caution">
    <text evidence="2">The sequence shown here is derived from an EMBL/GenBank/DDBJ whole genome shotgun (WGS) entry which is preliminary data.</text>
</comment>
<feature type="region of interest" description="Disordered" evidence="1">
    <location>
        <begin position="67"/>
        <end position="88"/>
    </location>
</feature>
<evidence type="ECO:0000313" key="3">
    <source>
        <dbReference type="Proteomes" id="UP000245207"/>
    </source>
</evidence>
<protein>
    <submittedName>
        <fullName evidence="2">Uncharacterized protein</fullName>
    </submittedName>
</protein>
<sequence>MLYQESLASPPLPSPNPRGTQYPLGYFGRSLLTTSFNDRQLSSYDRTEPYQDPVRSADGTVDLLARVGMGSGEDEENDGDNGDNKTES</sequence>
<feature type="region of interest" description="Disordered" evidence="1">
    <location>
        <begin position="1"/>
        <end position="20"/>
    </location>
</feature>
<evidence type="ECO:0000256" key="1">
    <source>
        <dbReference type="SAM" id="MobiDB-lite"/>
    </source>
</evidence>
<dbReference type="EMBL" id="PKPP01008321">
    <property type="protein sequence ID" value="PWA50997.1"/>
    <property type="molecule type" value="Genomic_DNA"/>
</dbReference>
<accession>A0A2U1LPR8</accession>
<evidence type="ECO:0000313" key="2">
    <source>
        <dbReference type="EMBL" id="PWA50997.1"/>
    </source>
</evidence>
<gene>
    <name evidence="2" type="ORF">CTI12_AA468490</name>
</gene>
<feature type="compositionally biased region" description="Acidic residues" evidence="1">
    <location>
        <begin position="72"/>
        <end position="81"/>
    </location>
</feature>
<dbReference type="Proteomes" id="UP000245207">
    <property type="component" value="Unassembled WGS sequence"/>
</dbReference>
<reference evidence="2 3" key="1">
    <citation type="journal article" date="2018" name="Mol. Plant">
        <title>The genome of Artemisia annua provides insight into the evolution of Asteraceae family and artemisinin biosynthesis.</title>
        <authorList>
            <person name="Shen Q."/>
            <person name="Zhang L."/>
            <person name="Liao Z."/>
            <person name="Wang S."/>
            <person name="Yan T."/>
            <person name="Shi P."/>
            <person name="Liu M."/>
            <person name="Fu X."/>
            <person name="Pan Q."/>
            <person name="Wang Y."/>
            <person name="Lv Z."/>
            <person name="Lu X."/>
            <person name="Zhang F."/>
            <person name="Jiang W."/>
            <person name="Ma Y."/>
            <person name="Chen M."/>
            <person name="Hao X."/>
            <person name="Li L."/>
            <person name="Tang Y."/>
            <person name="Lv G."/>
            <person name="Zhou Y."/>
            <person name="Sun X."/>
            <person name="Brodelius P.E."/>
            <person name="Rose J.K.C."/>
            <person name="Tang K."/>
        </authorList>
    </citation>
    <scope>NUCLEOTIDE SEQUENCE [LARGE SCALE GENOMIC DNA]</scope>
    <source>
        <strain evidence="3">cv. Huhao1</strain>
        <tissue evidence="2">Leaf</tissue>
    </source>
</reference>
<name>A0A2U1LPR8_ARTAN</name>
<organism evidence="2 3">
    <name type="scientific">Artemisia annua</name>
    <name type="common">Sweet wormwood</name>
    <dbReference type="NCBI Taxonomy" id="35608"/>
    <lineage>
        <taxon>Eukaryota</taxon>
        <taxon>Viridiplantae</taxon>
        <taxon>Streptophyta</taxon>
        <taxon>Embryophyta</taxon>
        <taxon>Tracheophyta</taxon>
        <taxon>Spermatophyta</taxon>
        <taxon>Magnoliopsida</taxon>
        <taxon>eudicotyledons</taxon>
        <taxon>Gunneridae</taxon>
        <taxon>Pentapetalae</taxon>
        <taxon>asterids</taxon>
        <taxon>campanulids</taxon>
        <taxon>Asterales</taxon>
        <taxon>Asteraceae</taxon>
        <taxon>Asteroideae</taxon>
        <taxon>Anthemideae</taxon>
        <taxon>Artemisiinae</taxon>
        <taxon>Artemisia</taxon>
    </lineage>
</organism>